<dbReference type="OrthoDB" id="5517693at2"/>
<evidence type="ECO:0000313" key="2">
    <source>
        <dbReference type="Proteomes" id="UP000321261"/>
    </source>
</evidence>
<dbReference type="EMBL" id="VIWU01000001">
    <property type="protein sequence ID" value="TWF81182.1"/>
    <property type="molecule type" value="Genomic_DNA"/>
</dbReference>
<name>A0A561T253_9PSEU</name>
<keyword evidence="2" id="KW-1185">Reference proteome</keyword>
<evidence type="ECO:0000313" key="1">
    <source>
        <dbReference type="EMBL" id="TWF81182.1"/>
    </source>
</evidence>
<dbReference type="AlphaFoldDB" id="A0A561T253"/>
<proteinExistence type="predicted"/>
<comment type="caution">
    <text evidence="1">The sequence shown here is derived from an EMBL/GenBank/DDBJ whole genome shotgun (WGS) entry which is preliminary data.</text>
</comment>
<evidence type="ECO:0008006" key="3">
    <source>
        <dbReference type="Google" id="ProtNLM"/>
    </source>
</evidence>
<sequence>MATPTQRPLHLRPHLLARGYSSDEVQRARRTGDLVTVRRGAYLGRGDERLHIPIARHAVLVHATLPTLAPGAVISHVSAAVLHGLDVWAIPLDHVHVTRPDASGGRVGSTVHRHVAPLDATEIITSPDGILVTSLLRTVVDIARTVPFEQAVVVADSALETDPTLTPAALAAALRRATGWPGVPAARRAIAFARHGAKSPGESRSRIAIARAGLPVPQLQFPVQLAGGVAVTDFGWADHRAVGEFDGVVKYGRLVPPGQTPGDVVFAEKIREDAVRAQDYGFARWIWDELDDFAPVAERIAKAFRSPSHIPPPRAHPIDR</sequence>
<accession>A0A561T253</accession>
<organism evidence="1 2">
    <name type="scientific">Pseudonocardia hierapolitana</name>
    <dbReference type="NCBI Taxonomy" id="1128676"/>
    <lineage>
        <taxon>Bacteria</taxon>
        <taxon>Bacillati</taxon>
        <taxon>Actinomycetota</taxon>
        <taxon>Actinomycetes</taxon>
        <taxon>Pseudonocardiales</taxon>
        <taxon>Pseudonocardiaceae</taxon>
        <taxon>Pseudonocardia</taxon>
    </lineage>
</organism>
<gene>
    <name evidence="1" type="ORF">FHX44_117125</name>
</gene>
<dbReference type="RefSeq" id="WP_147259731.1">
    <property type="nucleotide sequence ID" value="NZ_VIWU01000001.1"/>
</dbReference>
<protein>
    <recommendedName>
        <fullName evidence="3">Transcriptional regulator, AbiEi antitoxin, Type IV TA system</fullName>
    </recommendedName>
</protein>
<reference evidence="1 2" key="1">
    <citation type="submission" date="2019-06" db="EMBL/GenBank/DDBJ databases">
        <title>Sequencing the genomes of 1000 actinobacteria strains.</title>
        <authorList>
            <person name="Klenk H.-P."/>
        </authorList>
    </citation>
    <scope>NUCLEOTIDE SEQUENCE [LARGE SCALE GENOMIC DNA]</scope>
    <source>
        <strain evidence="1 2">DSM 45671</strain>
    </source>
</reference>
<dbReference type="Proteomes" id="UP000321261">
    <property type="component" value="Unassembled WGS sequence"/>
</dbReference>